<organism evidence="2 3">
    <name type="scientific">Nitrolancea hollandica Lb</name>
    <dbReference type="NCBI Taxonomy" id="1129897"/>
    <lineage>
        <taxon>Bacteria</taxon>
        <taxon>Pseudomonadati</taxon>
        <taxon>Thermomicrobiota</taxon>
        <taxon>Thermomicrobia</taxon>
        <taxon>Sphaerobacterales</taxon>
        <taxon>Sphaerobacterineae</taxon>
        <taxon>Sphaerobacteraceae</taxon>
        <taxon>Nitrolancea</taxon>
    </lineage>
</organism>
<proteinExistence type="predicted"/>
<protein>
    <submittedName>
        <fullName evidence="2">Uncharacterized protein</fullName>
    </submittedName>
</protein>
<evidence type="ECO:0000256" key="1">
    <source>
        <dbReference type="SAM" id="MobiDB-lite"/>
    </source>
</evidence>
<comment type="caution">
    <text evidence="2">The sequence shown here is derived from an EMBL/GenBank/DDBJ whole genome shotgun (WGS) entry which is preliminary data.</text>
</comment>
<accession>I4EG33</accession>
<evidence type="ECO:0000313" key="3">
    <source>
        <dbReference type="Proteomes" id="UP000004221"/>
    </source>
</evidence>
<keyword evidence="3" id="KW-1185">Reference proteome</keyword>
<dbReference type="AlphaFoldDB" id="I4EG33"/>
<dbReference type="Proteomes" id="UP000004221">
    <property type="component" value="Unassembled WGS sequence"/>
</dbReference>
<evidence type="ECO:0000313" key="2">
    <source>
        <dbReference type="EMBL" id="CCF83645.1"/>
    </source>
</evidence>
<dbReference type="RefSeq" id="WP_008477114.1">
    <property type="nucleotide sequence ID" value="NZ_CAGS01000171.1"/>
</dbReference>
<sequence length="72" mass="7862">MAMRRIRYVGRHAGVRVTYQERSIEVARNGTAEFDAAFAERLLAEPDNWQPADGDPAPEPAKAPAPAKKGGK</sequence>
<name>I4EG33_9BACT</name>
<dbReference type="EMBL" id="CAGS01000171">
    <property type="protein sequence ID" value="CCF83645.1"/>
    <property type="molecule type" value="Genomic_DNA"/>
</dbReference>
<feature type="region of interest" description="Disordered" evidence="1">
    <location>
        <begin position="46"/>
        <end position="72"/>
    </location>
</feature>
<gene>
    <name evidence="2" type="ORF">NITHO_2520020</name>
</gene>
<reference evidence="2 3" key="1">
    <citation type="journal article" date="2012" name="ISME J.">
        <title>Nitrification expanded: discovery, physiology and genomics of a nitrite-oxidizing bacterium from the phylum Chloroflexi.</title>
        <authorList>
            <person name="Sorokin D.Y."/>
            <person name="Lucker S."/>
            <person name="Vejmelkova D."/>
            <person name="Kostrikina N.A."/>
            <person name="Kleerebezem R."/>
            <person name="Rijpstra W.I."/>
            <person name="Damste J.S."/>
            <person name="Le Paslier D."/>
            <person name="Muyzer G."/>
            <person name="Wagner M."/>
            <person name="van Loosdrecht M.C."/>
            <person name="Daims H."/>
        </authorList>
    </citation>
    <scope>NUCLEOTIDE SEQUENCE [LARGE SCALE GENOMIC DNA]</scope>
    <source>
        <strain evidence="3">none</strain>
    </source>
</reference>